<organism evidence="1 2">
    <name type="scientific">Ascobolus immersus RN42</name>
    <dbReference type="NCBI Taxonomy" id="1160509"/>
    <lineage>
        <taxon>Eukaryota</taxon>
        <taxon>Fungi</taxon>
        <taxon>Dikarya</taxon>
        <taxon>Ascomycota</taxon>
        <taxon>Pezizomycotina</taxon>
        <taxon>Pezizomycetes</taxon>
        <taxon>Pezizales</taxon>
        <taxon>Ascobolaceae</taxon>
        <taxon>Ascobolus</taxon>
    </lineage>
</organism>
<dbReference type="OrthoDB" id="8864979at2759"/>
<dbReference type="EMBL" id="ML119762">
    <property type="protein sequence ID" value="RPA75524.1"/>
    <property type="molecule type" value="Genomic_DNA"/>
</dbReference>
<dbReference type="Proteomes" id="UP000275078">
    <property type="component" value="Unassembled WGS sequence"/>
</dbReference>
<evidence type="ECO:0000313" key="1">
    <source>
        <dbReference type="EMBL" id="RPA75524.1"/>
    </source>
</evidence>
<gene>
    <name evidence="1" type="ORF">BJ508DRAFT_18979</name>
</gene>
<reference evidence="1 2" key="1">
    <citation type="journal article" date="2018" name="Nat. Ecol. Evol.">
        <title>Pezizomycetes genomes reveal the molecular basis of ectomycorrhizal truffle lifestyle.</title>
        <authorList>
            <person name="Murat C."/>
            <person name="Payen T."/>
            <person name="Noel B."/>
            <person name="Kuo A."/>
            <person name="Morin E."/>
            <person name="Chen J."/>
            <person name="Kohler A."/>
            <person name="Krizsan K."/>
            <person name="Balestrini R."/>
            <person name="Da Silva C."/>
            <person name="Montanini B."/>
            <person name="Hainaut M."/>
            <person name="Levati E."/>
            <person name="Barry K.W."/>
            <person name="Belfiori B."/>
            <person name="Cichocki N."/>
            <person name="Clum A."/>
            <person name="Dockter R.B."/>
            <person name="Fauchery L."/>
            <person name="Guy J."/>
            <person name="Iotti M."/>
            <person name="Le Tacon F."/>
            <person name="Lindquist E.A."/>
            <person name="Lipzen A."/>
            <person name="Malagnac F."/>
            <person name="Mello A."/>
            <person name="Molinier V."/>
            <person name="Miyauchi S."/>
            <person name="Poulain J."/>
            <person name="Riccioni C."/>
            <person name="Rubini A."/>
            <person name="Sitrit Y."/>
            <person name="Splivallo R."/>
            <person name="Traeger S."/>
            <person name="Wang M."/>
            <person name="Zifcakova L."/>
            <person name="Wipf D."/>
            <person name="Zambonelli A."/>
            <person name="Paolocci F."/>
            <person name="Nowrousian M."/>
            <person name="Ottonello S."/>
            <person name="Baldrian P."/>
            <person name="Spatafora J.W."/>
            <person name="Henrissat B."/>
            <person name="Nagy L.G."/>
            <person name="Aury J.M."/>
            <person name="Wincker P."/>
            <person name="Grigoriev I.V."/>
            <person name="Bonfante P."/>
            <person name="Martin F.M."/>
        </authorList>
    </citation>
    <scope>NUCLEOTIDE SEQUENCE [LARGE SCALE GENOMIC DNA]</scope>
    <source>
        <strain evidence="1 2">RN42</strain>
    </source>
</reference>
<dbReference type="AlphaFoldDB" id="A0A3N4I0W8"/>
<dbReference type="InterPro" id="IPR025204">
    <property type="entry name" value="CENP-L"/>
</dbReference>
<dbReference type="Pfam" id="PF13092">
    <property type="entry name" value="CENP-L"/>
    <property type="match status" value="1"/>
</dbReference>
<evidence type="ECO:0000313" key="2">
    <source>
        <dbReference type="Proteomes" id="UP000275078"/>
    </source>
</evidence>
<protein>
    <submittedName>
        <fullName evidence="1">Uncharacterized protein</fullName>
    </submittedName>
</protein>
<proteinExistence type="predicted"/>
<accession>A0A3N4I0W8</accession>
<sequence>MAAPSPIFNKTFLVYRCSPLFNFPNPTTPAALRRYNRPLLDLLKGTSLRGVQLSTLEDEIGVDSNIGQLTGVEWSTLPVPRPLRTLDSDLLMDSDDEDDNDEEPRPQMIAITLTYAHPPSVHTALLLPSSGSESSTTSSSSANYPLLLLRFPASTRDAFLHYLSTTFDAFIAPYDLPSSNLCSMLETYLSHRISLSEASLRHRGLYPPPPGKQAKKEEKPVSILAKGKEIVLTLDGNGTIIQDESDQLVGDIPEEEDTRPVLTAMTVTLPAGDLPRLYEGGEAIRELYETYMAGIKRYGREKYLAMTSKRSNDADTTMGGTEEDGENEDYQRLFPEIPKHRTGPLFIALDAYLNSGMGVEAFRLALQKVACSGFVAGGRRVKIFPGGAEVLKVLIDGSAKRFGEGE</sequence>
<keyword evidence="2" id="KW-1185">Reference proteome</keyword>
<name>A0A3N4I0W8_ASCIM</name>